<dbReference type="Proteomes" id="UP000268229">
    <property type="component" value="Chromosome"/>
</dbReference>
<sequence>MKHTLLMALLLPALAHAYQPGKTYSLTVLHTNDLHGRFWQNAQGEYGLLAHQTLVKQIKREVRKAGGSVIVLSAGDINTGVPESDIQNARPDIAGMNAIGYTAMALGNHEFDNPLQILDMQEKWAKFPFLSANARWKKNGKPLVKPYVILRKNGLKIAIVGLTTEDTATIGNPEYTTEVVFEPSQKAAEAVLKEVDARKPDIKIALTHLGYYHDGKHGYNAPGDVSLARGLPKQSFHMIIGGHSHTAVCLDEAGRLKEPYKPGDDCRPDYQNGTWIMQAGEWGKYLGRADFEFKDGKLTLKSYRLIPVNLKYEVKTADGKTEYKLYQNEIAQDKILAYRLGKYQAQGDKLLGVKVGSVNGKLEGDRSLARHQQTNLGRLIAHAQREQTRADLAIVNSGGIRDSIPAGDVTYKSILKTQPFGNIVSYVDLTGSELKSYLKVVGLKQRGSGGYPQFDNVGLSVNYEKQQVSDIRVGGQPVDDGKTYRLSIPSYLASGGDAYPKVSDHPKYVNTGFVDAEILKQYFEKHSPLDAAKFMPQGEFKVLAD</sequence>
<gene>
    <name evidence="8" type="primary">ushA</name>
    <name evidence="8" type="ORF">NCTC12227_00456</name>
</gene>
<dbReference type="GO" id="GO:0008253">
    <property type="term" value="F:5'-nucleotidase activity"/>
    <property type="evidence" value="ECO:0007669"/>
    <property type="project" value="TreeGrafter"/>
</dbReference>
<dbReference type="PANTHER" id="PTHR11575:SF46">
    <property type="entry name" value="PROTEIN USHA"/>
    <property type="match status" value="1"/>
</dbReference>
<accession>A0A448UA13</accession>
<dbReference type="PROSITE" id="PS00786">
    <property type="entry name" value="5_NUCLEOTIDASE_2"/>
    <property type="match status" value="1"/>
</dbReference>
<dbReference type="SUPFAM" id="SSF55816">
    <property type="entry name" value="5'-nucleotidase (syn. UDP-sugar hydrolase), C-terminal domain"/>
    <property type="match status" value="1"/>
</dbReference>
<protein>
    <submittedName>
        <fullName evidence="8">Bifunctional UDP-sugar hydrolase/5'-nucleotidase periplasmic</fullName>
    </submittedName>
</protein>
<evidence type="ECO:0000313" key="9">
    <source>
        <dbReference type="Proteomes" id="UP000268229"/>
    </source>
</evidence>
<feature type="signal peptide" evidence="5">
    <location>
        <begin position="1"/>
        <end position="17"/>
    </location>
</feature>
<dbReference type="PANTHER" id="PTHR11575">
    <property type="entry name" value="5'-NUCLEOTIDASE-RELATED"/>
    <property type="match status" value="1"/>
</dbReference>
<dbReference type="Gene3D" id="3.60.21.10">
    <property type="match status" value="1"/>
</dbReference>
<dbReference type="InterPro" id="IPR029052">
    <property type="entry name" value="Metallo-depent_PP-like"/>
</dbReference>
<evidence type="ECO:0000256" key="3">
    <source>
        <dbReference type="ARBA" id="ARBA00022729"/>
    </source>
</evidence>
<dbReference type="STRING" id="326522.BWD08_02030"/>
<dbReference type="GO" id="GO:0046872">
    <property type="term" value="F:metal ion binding"/>
    <property type="evidence" value="ECO:0007669"/>
    <property type="project" value="UniProtKB-KW"/>
</dbReference>
<dbReference type="EMBL" id="LR134516">
    <property type="protein sequence ID" value="VEJ20746.1"/>
    <property type="molecule type" value="Genomic_DNA"/>
</dbReference>
<evidence type="ECO:0000256" key="2">
    <source>
        <dbReference type="ARBA" id="ARBA00022723"/>
    </source>
</evidence>
<dbReference type="Gene3D" id="3.90.780.10">
    <property type="entry name" value="5'-Nucleotidase, C-terminal domain"/>
    <property type="match status" value="1"/>
</dbReference>
<dbReference type="InterPro" id="IPR008334">
    <property type="entry name" value="5'-Nucleotdase_C"/>
</dbReference>
<name>A0A448UA13_9NEIS</name>
<dbReference type="OrthoDB" id="9803927at2"/>
<comment type="similarity">
    <text evidence="1 5">Belongs to the 5'-nucleotidase family.</text>
</comment>
<evidence type="ECO:0000256" key="4">
    <source>
        <dbReference type="ARBA" id="ARBA00022741"/>
    </source>
</evidence>
<dbReference type="InterPro" id="IPR004843">
    <property type="entry name" value="Calcineurin-like_PHP"/>
</dbReference>
<dbReference type="GO" id="GO:0008768">
    <property type="term" value="F:UDP-sugar diphosphatase activity"/>
    <property type="evidence" value="ECO:0007669"/>
    <property type="project" value="TreeGrafter"/>
</dbReference>
<dbReference type="InterPro" id="IPR006179">
    <property type="entry name" value="5_nucleotidase/apyrase"/>
</dbReference>
<keyword evidence="9" id="KW-1185">Reference proteome</keyword>
<evidence type="ECO:0000256" key="5">
    <source>
        <dbReference type="RuleBase" id="RU362119"/>
    </source>
</evidence>
<dbReference type="GO" id="GO:0000166">
    <property type="term" value="F:nucleotide binding"/>
    <property type="evidence" value="ECO:0007669"/>
    <property type="project" value="UniProtKB-KW"/>
</dbReference>
<feature type="chain" id="PRO_5018811434" evidence="5">
    <location>
        <begin position="18"/>
        <end position="545"/>
    </location>
</feature>
<proteinExistence type="inferred from homology"/>
<dbReference type="PROSITE" id="PS00785">
    <property type="entry name" value="5_NUCLEOTIDASE_1"/>
    <property type="match status" value="1"/>
</dbReference>
<feature type="domain" description="5'-Nucleotidase C-terminal" evidence="7">
    <location>
        <begin position="363"/>
        <end position="502"/>
    </location>
</feature>
<organism evidence="8 9">
    <name type="scientific">Neisseria animaloris</name>
    <dbReference type="NCBI Taxonomy" id="326522"/>
    <lineage>
        <taxon>Bacteria</taxon>
        <taxon>Pseudomonadati</taxon>
        <taxon>Pseudomonadota</taxon>
        <taxon>Betaproteobacteria</taxon>
        <taxon>Neisseriales</taxon>
        <taxon>Neisseriaceae</taxon>
        <taxon>Neisseria</taxon>
    </lineage>
</organism>
<dbReference type="Pfam" id="PF00149">
    <property type="entry name" value="Metallophos"/>
    <property type="match status" value="1"/>
</dbReference>
<dbReference type="NCBIfam" id="NF007109">
    <property type="entry name" value="PRK09558.1"/>
    <property type="match status" value="1"/>
</dbReference>
<dbReference type="GO" id="GO:0030288">
    <property type="term" value="C:outer membrane-bounded periplasmic space"/>
    <property type="evidence" value="ECO:0007669"/>
    <property type="project" value="TreeGrafter"/>
</dbReference>
<keyword evidence="5 8" id="KW-0378">Hydrolase</keyword>
<keyword evidence="2" id="KW-0479">Metal-binding</keyword>
<evidence type="ECO:0000256" key="1">
    <source>
        <dbReference type="ARBA" id="ARBA00006654"/>
    </source>
</evidence>
<feature type="domain" description="Calcineurin-like phosphoesterase" evidence="6">
    <location>
        <begin position="27"/>
        <end position="246"/>
    </location>
</feature>
<dbReference type="AlphaFoldDB" id="A0A448UA13"/>
<reference evidence="8 9" key="1">
    <citation type="submission" date="2018-12" db="EMBL/GenBank/DDBJ databases">
        <authorList>
            <consortium name="Pathogen Informatics"/>
        </authorList>
    </citation>
    <scope>NUCLEOTIDE SEQUENCE [LARGE SCALE GENOMIC DNA]</scope>
    <source>
        <strain evidence="8 9">NCTC12227</strain>
    </source>
</reference>
<dbReference type="KEGG" id="nani:NCTC12227_00456"/>
<dbReference type="InterPro" id="IPR036907">
    <property type="entry name" value="5'-Nucleotdase_C_sf"/>
</dbReference>
<keyword evidence="3 5" id="KW-0732">Signal</keyword>
<dbReference type="PRINTS" id="PR01607">
    <property type="entry name" value="APYRASEFAMLY"/>
</dbReference>
<keyword evidence="4 5" id="KW-0547">Nucleotide-binding</keyword>
<dbReference type="SUPFAM" id="SSF56300">
    <property type="entry name" value="Metallo-dependent phosphatases"/>
    <property type="match status" value="1"/>
</dbReference>
<dbReference type="InterPro" id="IPR006146">
    <property type="entry name" value="5'-Nucleotdase_CS"/>
</dbReference>
<evidence type="ECO:0000259" key="7">
    <source>
        <dbReference type="Pfam" id="PF02872"/>
    </source>
</evidence>
<dbReference type="Pfam" id="PF02872">
    <property type="entry name" value="5_nucleotid_C"/>
    <property type="match status" value="1"/>
</dbReference>
<dbReference type="RefSeq" id="WP_126304041.1">
    <property type="nucleotide sequence ID" value="NZ_LR134516.1"/>
</dbReference>
<evidence type="ECO:0000259" key="6">
    <source>
        <dbReference type="Pfam" id="PF00149"/>
    </source>
</evidence>
<evidence type="ECO:0000313" key="8">
    <source>
        <dbReference type="EMBL" id="VEJ20746.1"/>
    </source>
</evidence>
<dbReference type="GO" id="GO:0009166">
    <property type="term" value="P:nucleotide catabolic process"/>
    <property type="evidence" value="ECO:0007669"/>
    <property type="project" value="InterPro"/>
</dbReference>